<dbReference type="InterPro" id="IPR027417">
    <property type="entry name" value="P-loop_NTPase"/>
</dbReference>
<keyword evidence="11 17" id="KW-0267">Excision nuclease</keyword>
<feature type="binding site" evidence="17">
    <location>
        <begin position="646"/>
        <end position="653"/>
    </location>
    <ligand>
        <name>ATP</name>
        <dbReference type="ChEBI" id="CHEBI:30616"/>
    </ligand>
</feature>
<evidence type="ECO:0000256" key="18">
    <source>
        <dbReference type="SAM" id="MobiDB-lite"/>
    </source>
</evidence>
<keyword evidence="5 17" id="KW-0547">Nucleotide-binding</keyword>
<evidence type="ECO:0000313" key="20">
    <source>
        <dbReference type="EMBL" id="MBE7324361.1"/>
    </source>
</evidence>
<keyword evidence="3 17" id="KW-0479">Metal-binding</keyword>
<dbReference type="Pfam" id="PF17760">
    <property type="entry name" value="UvrA_inter"/>
    <property type="match status" value="1"/>
</dbReference>
<comment type="subcellular location">
    <subcellularLocation>
        <location evidence="1 17">Cytoplasm</location>
    </subcellularLocation>
</comment>
<dbReference type="NCBIfam" id="TIGR00630">
    <property type="entry name" value="uvra"/>
    <property type="match status" value="1"/>
</dbReference>
<keyword evidence="8 17" id="KW-0863">Zinc-finger</keyword>
<evidence type="ECO:0000256" key="11">
    <source>
        <dbReference type="ARBA" id="ARBA00022881"/>
    </source>
</evidence>
<keyword evidence="6 17" id="KW-0227">DNA damage</keyword>
<dbReference type="PROSITE" id="PS00211">
    <property type="entry name" value="ABC_TRANSPORTER_1"/>
    <property type="match status" value="2"/>
</dbReference>
<evidence type="ECO:0000256" key="15">
    <source>
        <dbReference type="ARBA" id="ARBA00039316"/>
    </source>
</evidence>
<dbReference type="Gene3D" id="3.40.50.300">
    <property type="entry name" value="P-loop containing nucleotide triphosphate hydrolases"/>
    <property type="match status" value="3"/>
</dbReference>
<evidence type="ECO:0000256" key="13">
    <source>
        <dbReference type="ARBA" id="ARBA00023204"/>
    </source>
</evidence>
<evidence type="ECO:0000256" key="8">
    <source>
        <dbReference type="ARBA" id="ARBA00022771"/>
    </source>
</evidence>
<organism evidence="20 21">
    <name type="scientific">Nocardioides malaquae</name>
    <dbReference type="NCBI Taxonomy" id="2773426"/>
    <lineage>
        <taxon>Bacteria</taxon>
        <taxon>Bacillati</taxon>
        <taxon>Actinomycetota</taxon>
        <taxon>Actinomycetes</taxon>
        <taxon>Propionibacteriales</taxon>
        <taxon>Nocardioidaceae</taxon>
        <taxon>Nocardioides</taxon>
    </lineage>
</organism>
<feature type="compositionally biased region" description="Basic residues" evidence="18">
    <location>
        <begin position="956"/>
        <end position="971"/>
    </location>
</feature>
<dbReference type="Proteomes" id="UP000756387">
    <property type="component" value="Unassembled WGS sequence"/>
</dbReference>
<dbReference type="GO" id="GO:0016787">
    <property type="term" value="F:hydrolase activity"/>
    <property type="evidence" value="ECO:0007669"/>
    <property type="project" value="UniProtKB-KW"/>
</dbReference>
<evidence type="ECO:0000256" key="12">
    <source>
        <dbReference type="ARBA" id="ARBA00023125"/>
    </source>
</evidence>
<dbReference type="CDD" id="cd03270">
    <property type="entry name" value="ABC_UvrA_I"/>
    <property type="match status" value="1"/>
</dbReference>
<keyword evidence="2 17" id="KW-0963">Cytoplasm</keyword>
<evidence type="ECO:0000256" key="14">
    <source>
        <dbReference type="ARBA" id="ARBA00038000"/>
    </source>
</evidence>
<keyword evidence="10 17" id="KW-0067">ATP-binding</keyword>
<evidence type="ECO:0000256" key="9">
    <source>
        <dbReference type="ARBA" id="ARBA00022833"/>
    </source>
</evidence>
<comment type="subunit">
    <text evidence="17">Forms a heterotetramer with UvrB during the search for lesions.</text>
</comment>
<keyword evidence="4 17" id="KW-0677">Repeat</keyword>
<dbReference type="HAMAP" id="MF_00205">
    <property type="entry name" value="UvrA"/>
    <property type="match status" value="1"/>
</dbReference>
<dbReference type="Pfam" id="PF17755">
    <property type="entry name" value="UvrA_DNA-bind"/>
    <property type="match status" value="1"/>
</dbReference>
<keyword evidence="17" id="KW-0742">SOS response</keyword>
<name>A0ABR9RS41_9ACTN</name>
<dbReference type="PANTHER" id="PTHR43152">
    <property type="entry name" value="UVRABC SYSTEM PROTEIN A"/>
    <property type="match status" value="1"/>
</dbReference>
<keyword evidence="21" id="KW-1185">Reference proteome</keyword>
<keyword evidence="13 17" id="KW-0234">DNA repair</keyword>
<dbReference type="SUPFAM" id="SSF52540">
    <property type="entry name" value="P-loop containing nucleoside triphosphate hydrolases"/>
    <property type="match status" value="2"/>
</dbReference>
<comment type="function">
    <text evidence="17">The UvrABC repair system catalyzes the recognition and processing of DNA lesions. UvrA is an ATPase and a DNA-binding protein. A damage recognition complex composed of 2 UvrA and 2 UvrB subunits scans DNA for abnormalities. When the presence of a lesion has been verified by UvrB, the UvrA molecules dissociate.</text>
</comment>
<dbReference type="PROSITE" id="PS50893">
    <property type="entry name" value="ABC_TRANSPORTER_2"/>
    <property type="match status" value="1"/>
</dbReference>
<evidence type="ECO:0000256" key="5">
    <source>
        <dbReference type="ARBA" id="ARBA00022741"/>
    </source>
</evidence>
<feature type="binding site" evidence="17">
    <location>
        <begin position="32"/>
        <end position="39"/>
    </location>
    <ligand>
        <name>ATP</name>
        <dbReference type="ChEBI" id="CHEBI:30616"/>
    </ligand>
</feature>
<evidence type="ECO:0000256" key="17">
    <source>
        <dbReference type="HAMAP-Rule" id="MF_00205"/>
    </source>
</evidence>
<evidence type="ECO:0000256" key="4">
    <source>
        <dbReference type="ARBA" id="ARBA00022737"/>
    </source>
</evidence>
<dbReference type="EMBL" id="JADCSA010000005">
    <property type="protein sequence ID" value="MBE7324361.1"/>
    <property type="molecule type" value="Genomic_DNA"/>
</dbReference>
<dbReference type="NCBIfam" id="NF001503">
    <property type="entry name" value="PRK00349.1"/>
    <property type="match status" value="1"/>
</dbReference>
<evidence type="ECO:0000256" key="6">
    <source>
        <dbReference type="ARBA" id="ARBA00022763"/>
    </source>
</evidence>
<sequence length="971" mass="107015">MTDQLIIRGAREHNLKDVSLDLPRDSLIVFTGMSGSGKSSLAFDTIFAEGQRRYVESLSAYARQFLGQMDKPDVDFIEGLSPAVSIDQKSTSKNPRSTVGTITEVYDYLRLLYARAGRPHCPTCGAPIERQTPQQIVDRVLALEEGRRFQVLAPVIRGRKGEYVELFASLQTQGFSRARVDGETYPLDSPPTLEKQKKHTIEVVVDRLAVKESAKRRLTDSVETALGLADGLVVFDFVDEEKGSETRELAFSERMSCPNDHVIDTDDLQPRSFSFNSPFGACPACHGIGTRLEMDPELVVPNPQASLGEGAIAPWSGAHVRDYFLRLMGALGEELGFDLNTPWEKLPAKARKAVLEGHPTKVHVVTRNRYGRQRSYYAEFEGVSQYIERRHGDAESDTTRERFEGFMREVPCPTCHGSRLKPVSMAVTLGGLSIAELCAMPLNETAEFLQRLELSPRERQIAERVLKEIQERLRFLLDVGLDYLSLNRPSGSLSGGEAQRIRLATQIGAGLVGVLYVLDEPSIGLHQRDNAKLIETLVRLKELGNTLIVVEHDEDTIRTADWVVDIGPAAGEHGGQVVHSGTVQGLLDHPDSMTGQYLSGRREIPVPELRRPRTSGRQLVVKGAKENNLQNIDVTFPLGMFVAVTGVSGSGKSTLVNDILYTSLAKQVYNARTVPGRHRTITGVEEVDKVIHVDQSPIGRTPRSNPATYTGVFDHVRKLFAQTPEAKVRGYMPGRFSFNVKGGRCEACHGDGTLKIEMNFLPDVYVPCEVCHGARYNRETLEVHYKGKTIAEVLDMPIEEAVEFFAAVPPIARHMKTLTEVGLGYVRLGQPATTLSGGEAQRVKLASELQKRSTGRTLYVLDEPTTGLHFEDIRKLLLVLGRLVDQGNTVLVIEHNLDVIKTADWIIDMGPEGGSRGGTVVAEGTPEEVVQVAESHTGRYLAPLLEGRTASVASKPAKKRPARKAGQKTEG</sequence>
<evidence type="ECO:0000259" key="19">
    <source>
        <dbReference type="PROSITE" id="PS50893"/>
    </source>
</evidence>
<comment type="similarity">
    <text evidence="14 17">Belongs to the ABC transporter superfamily. UvrA family.</text>
</comment>
<keyword evidence="9 17" id="KW-0862">Zinc</keyword>
<protein>
    <recommendedName>
        <fullName evidence="15 17">UvrABC system protein A</fullName>
        <shortName evidence="17">UvrA protein</shortName>
    </recommendedName>
    <alternativeName>
        <fullName evidence="16 17">Excinuclease ABC subunit A</fullName>
    </alternativeName>
</protein>
<dbReference type="Gene3D" id="3.30.190.20">
    <property type="match status" value="1"/>
</dbReference>
<feature type="domain" description="ABC transporter" evidence="19">
    <location>
        <begin position="609"/>
        <end position="942"/>
    </location>
</feature>
<feature type="region of interest" description="Disordered" evidence="18">
    <location>
        <begin position="951"/>
        <end position="971"/>
    </location>
</feature>
<evidence type="ECO:0000256" key="10">
    <source>
        <dbReference type="ARBA" id="ARBA00022840"/>
    </source>
</evidence>
<dbReference type="PANTHER" id="PTHR43152:SF3">
    <property type="entry name" value="UVRABC SYSTEM PROTEIN A"/>
    <property type="match status" value="1"/>
</dbReference>
<dbReference type="RefSeq" id="WP_193637686.1">
    <property type="nucleotide sequence ID" value="NZ_JADCSA010000005.1"/>
</dbReference>
<proteinExistence type="inferred from homology"/>
<comment type="caution">
    <text evidence="17">Lacks conserved residue(s) required for the propagation of feature annotation.</text>
</comment>
<evidence type="ECO:0000256" key="3">
    <source>
        <dbReference type="ARBA" id="ARBA00022723"/>
    </source>
</evidence>
<dbReference type="InterPro" id="IPR041102">
    <property type="entry name" value="UvrA_inter"/>
</dbReference>
<dbReference type="CDD" id="cd03271">
    <property type="entry name" value="ABC_UvrA_II"/>
    <property type="match status" value="1"/>
</dbReference>
<dbReference type="InterPro" id="IPR004602">
    <property type="entry name" value="UvrA"/>
</dbReference>
<dbReference type="InterPro" id="IPR041552">
    <property type="entry name" value="UvrA_DNA-bd"/>
</dbReference>
<dbReference type="Gene3D" id="1.20.1580.10">
    <property type="entry name" value="ABC transporter ATPase like domain"/>
    <property type="match status" value="3"/>
</dbReference>
<evidence type="ECO:0000256" key="2">
    <source>
        <dbReference type="ARBA" id="ARBA00022490"/>
    </source>
</evidence>
<keyword evidence="7 17" id="KW-0228">DNA excision</keyword>
<evidence type="ECO:0000256" key="1">
    <source>
        <dbReference type="ARBA" id="ARBA00004496"/>
    </source>
</evidence>
<feature type="zinc finger region" description="C4-type" evidence="17">
    <location>
        <begin position="745"/>
        <end position="771"/>
    </location>
</feature>
<evidence type="ECO:0000256" key="16">
    <source>
        <dbReference type="ARBA" id="ARBA00042156"/>
    </source>
</evidence>
<reference evidence="20 21" key="1">
    <citation type="submission" date="2020-10" db="EMBL/GenBank/DDBJ databases">
        <title>Nocardioides sp. isolated from sludge.</title>
        <authorList>
            <person name="Zhang X."/>
        </authorList>
    </citation>
    <scope>NUCLEOTIDE SEQUENCE [LARGE SCALE GENOMIC DNA]</scope>
    <source>
        <strain evidence="20 21">Y6</strain>
    </source>
</reference>
<keyword evidence="20" id="KW-0378">Hydrolase</keyword>
<comment type="caution">
    <text evidence="20">The sequence shown here is derived from an EMBL/GenBank/DDBJ whole genome shotgun (WGS) entry which is preliminary data.</text>
</comment>
<dbReference type="Gene3D" id="1.10.8.280">
    <property type="entry name" value="ABC transporter ATPase domain-like"/>
    <property type="match status" value="1"/>
</dbReference>
<evidence type="ECO:0000313" key="21">
    <source>
        <dbReference type="Proteomes" id="UP000756387"/>
    </source>
</evidence>
<accession>A0ABR9RS41</accession>
<dbReference type="InterPro" id="IPR017871">
    <property type="entry name" value="ABC_transporter-like_CS"/>
</dbReference>
<dbReference type="InterPro" id="IPR003439">
    <property type="entry name" value="ABC_transporter-like_ATP-bd"/>
</dbReference>
<evidence type="ECO:0000256" key="7">
    <source>
        <dbReference type="ARBA" id="ARBA00022769"/>
    </source>
</evidence>
<gene>
    <name evidence="17 20" type="primary">uvrA</name>
    <name evidence="20" type="ORF">IEQ44_06820</name>
</gene>
<keyword evidence="12 17" id="KW-0238">DNA-binding</keyword>